<reference evidence="2" key="1">
    <citation type="submission" date="2022-11" db="UniProtKB">
        <authorList>
            <consortium name="WormBaseParasite"/>
        </authorList>
    </citation>
    <scope>IDENTIFICATION</scope>
</reference>
<proteinExistence type="predicted"/>
<organism evidence="1 2">
    <name type="scientific">Panagrolaimus sp. JU765</name>
    <dbReference type="NCBI Taxonomy" id="591449"/>
    <lineage>
        <taxon>Eukaryota</taxon>
        <taxon>Metazoa</taxon>
        <taxon>Ecdysozoa</taxon>
        <taxon>Nematoda</taxon>
        <taxon>Chromadorea</taxon>
        <taxon>Rhabditida</taxon>
        <taxon>Tylenchina</taxon>
        <taxon>Panagrolaimomorpha</taxon>
        <taxon>Panagrolaimoidea</taxon>
        <taxon>Panagrolaimidae</taxon>
        <taxon>Panagrolaimus</taxon>
    </lineage>
</organism>
<dbReference type="Proteomes" id="UP000887576">
    <property type="component" value="Unplaced"/>
</dbReference>
<evidence type="ECO:0000313" key="2">
    <source>
        <dbReference type="WBParaSite" id="JU765_v2.g15225.t1"/>
    </source>
</evidence>
<accession>A0AC34QCT3</accession>
<name>A0AC34QCT3_9BILA</name>
<evidence type="ECO:0000313" key="1">
    <source>
        <dbReference type="Proteomes" id="UP000887576"/>
    </source>
</evidence>
<protein>
    <submittedName>
        <fullName evidence="2">Uncharacterized protein</fullName>
    </submittedName>
</protein>
<sequence length="166" mass="18717">MINSHVRLVSISGGMKDDLIAESLTSSDLPHIRHLSSTGLDRVWLEADHKAIVWCNQLVRQTSRIFFAFGEDPEGFRNNVDSVIENHFEGPQQSLAPLKAGNENVNSLETCLENGKCFKNGFVSFTKEKDFTVVVVRFVSSFEVISILEDESSCKIRTRYLTINCF</sequence>
<dbReference type="WBParaSite" id="JU765_v2.g15225.t1">
    <property type="protein sequence ID" value="JU765_v2.g15225.t1"/>
    <property type="gene ID" value="JU765_v2.g15225"/>
</dbReference>